<dbReference type="InterPro" id="IPR051099">
    <property type="entry name" value="AGR/TXD"/>
</dbReference>
<dbReference type="Gene3D" id="3.40.30.10">
    <property type="entry name" value="Glutaredoxin"/>
    <property type="match status" value="1"/>
</dbReference>
<evidence type="ECO:0000313" key="4">
    <source>
        <dbReference type="EMBL" id="AWW00306.1"/>
    </source>
</evidence>
<dbReference type="PANTHER" id="PTHR15337:SF11">
    <property type="entry name" value="THIOREDOXIN DOMAIN-CONTAINING PROTEIN"/>
    <property type="match status" value="1"/>
</dbReference>
<dbReference type="KEGG" id="als:DJ013_19860"/>
<dbReference type="InterPro" id="IPR036249">
    <property type="entry name" value="Thioredoxin-like_sf"/>
</dbReference>
<dbReference type="SUPFAM" id="SSF52833">
    <property type="entry name" value="Thioredoxin-like"/>
    <property type="match status" value="1"/>
</dbReference>
<gene>
    <name evidence="4" type="ORF">DJ013_19860</name>
</gene>
<dbReference type="InterPro" id="IPR017937">
    <property type="entry name" value="Thioredoxin_CS"/>
</dbReference>
<evidence type="ECO:0000259" key="3">
    <source>
        <dbReference type="Pfam" id="PF03190"/>
    </source>
</evidence>
<keyword evidence="2" id="KW-0676">Redox-active center</keyword>
<dbReference type="OrthoDB" id="9811036at2"/>
<accession>A0A2Z4GGY8</accession>
<organism evidence="4 5">
    <name type="scientific">Arcticibacterium luteifluviistationis</name>
    <dbReference type="NCBI Taxonomy" id="1784714"/>
    <lineage>
        <taxon>Bacteria</taxon>
        <taxon>Pseudomonadati</taxon>
        <taxon>Bacteroidota</taxon>
        <taxon>Cytophagia</taxon>
        <taxon>Cytophagales</taxon>
        <taxon>Leadbetterellaceae</taxon>
        <taxon>Arcticibacterium</taxon>
    </lineage>
</organism>
<dbReference type="Proteomes" id="UP000249873">
    <property type="component" value="Chromosome"/>
</dbReference>
<dbReference type="AlphaFoldDB" id="A0A2Z4GGY8"/>
<reference evidence="4 5" key="1">
    <citation type="submission" date="2018-05" db="EMBL/GenBank/DDBJ databases">
        <title>Complete genome sequence of Arcticibacterium luteifluviistationis SM1504T, a cytophagaceae bacterium isolated from Arctic surface seawater.</title>
        <authorList>
            <person name="Li Y."/>
            <person name="Qin Q.-L."/>
        </authorList>
    </citation>
    <scope>NUCLEOTIDE SEQUENCE [LARGE SCALE GENOMIC DNA]</scope>
    <source>
        <strain evidence="4 5">SM1504</strain>
    </source>
</reference>
<evidence type="ECO:0000256" key="1">
    <source>
        <dbReference type="ARBA" id="ARBA00022729"/>
    </source>
</evidence>
<name>A0A2Z4GGY8_9BACT</name>
<dbReference type="PANTHER" id="PTHR15337">
    <property type="entry name" value="ANTERIOR GRADIENT PROTEIN-RELATED"/>
    <property type="match status" value="1"/>
</dbReference>
<dbReference type="EMBL" id="CP029480">
    <property type="protein sequence ID" value="AWW00306.1"/>
    <property type="molecule type" value="Genomic_DNA"/>
</dbReference>
<keyword evidence="1" id="KW-0732">Signal</keyword>
<dbReference type="Pfam" id="PF03190">
    <property type="entry name" value="Thioredox_DsbH"/>
    <property type="match status" value="1"/>
</dbReference>
<feature type="domain" description="Spermatogenesis-associated protein 20-like TRX" evidence="3">
    <location>
        <begin position="29"/>
        <end position="139"/>
    </location>
</feature>
<dbReference type="InterPro" id="IPR004879">
    <property type="entry name" value="Ssp411-like_TRX"/>
</dbReference>
<evidence type="ECO:0000256" key="2">
    <source>
        <dbReference type="ARBA" id="ARBA00023284"/>
    </source>
</evidence>
<evidence type="ECO:0000313" key="5">
    <source>
        <dbReference type="Proteomes" id="UP000249873"/>
    </source>
</evidence>
<sequence>MHIKTLSMLKRTSLLLITALLFLGTTSFKKEKEAGINWMSIEEAYAAAQKNPKKVIIDVYTDWCGWCKVMDKKTFTNPEVVKYVNENFYAVKLDAESKQDITLGTTTYKYNAQNRANDIAVALLQGKMSFPSMVYLDEEFNMIQPIPGYMEARAFHEVITFIGGDYHKSEAFDTYKATTYKDIFKTALVSL</sequence>
<keyword evidence="5" id="KW-1185">Reference proteome</keyword>
<proteinExistence type="predicted"/>
<dbReference type="PROSITE" id="PS00194">
    <property type="entry name" value="THIOREDOXIN_1"/>
    <property type="match status" value="1"/>
</dbReference>
<protein>
    <submittedName>
        <fullName evidence="4">Thioredoxin</fullName>
    </submittedName>
</protein>